<evidence type="ECO:0000256" key="2">
    <source>
        <dbReference type="ARBA" id="ARBA00014212"/>
    </source>
</evidence>
<dbReference type="InterPro" id="IPR002472">
    <property type="entry name" value="Palm_thioest"/>
</dbReference>
<keyword evidence="4" id="KW-0378">Hydrolase</keyword>
<dbReference type="Pfam" id="PF02089">
    <property type="entry name" value="Palm_thioest"/>
    <property type="match status" value="1"/>
</dbReference>
<dbReference type="EC" id="3.1.2.22" evidence="1"/>
<evidence type="ECO:0000256" key="5">
    <source>
        <dbReference type="ARBA" id="ARBA00023157"/>
    </source>
</evidence>
<dbReference type="SUPFAM" id="SSF53474">
    <property type="entry name" value="alpha/beta-Hydrolases"/>
    <property type="match status" value="1"/>
</dbReference>
<accession>A0A7S3PH30</accession>
<feature type="signal peptide" evidence="8">
    <location>
        <begin position="1"/>
        <end position="17"/>
    </location>
</feature>
<protein>
    <recommendedName>
        <fullName evidence="2">Palmitoyl-protein thioesterase 1</fullName>
        <ecNumber evidence="1">3.1.2.22</ecNumber>
    </recommendedName>
    <alternativeName>
        <fullName evidence="7">Palmitoyl-protein hydrolase 1</fullName>
    </alternativeName>
</protein>
<evidence type="ECO:0000256" key="3">
    <source>
        <dbReference type="ARBA" id="ARBA00022729"/>
    </source>
</evidence>
<evidence type="ECO:0000313" key="9">
    <source>
        <dbReference type="EMBL" id="CAE0435436.1"/>
    </source>
</evidence>
<name>A0A7S3PH30_9STRA</name>
<dbReference type="PRINTS" id="PR00414">
    <property type="entry name" value="PPTHIESTRASE"/>
</dbReference>
<evidence type="ECO:0000256" key="4">
    <source>
        <dbReference type="ARBA" id="ARBA00022801"/>
    </source>
</evidence>
<dbReference type="PANTHER" id="PTHR11247:SF8">
    <property type="entry name" value="PALMITOYL-PROTEIN THIOESTERASE 1"/>
    <property type="match status" value="1"/>
</dbReference>
<gene>
    <name evidence="9" type="ORF">ASTO00021_LOCUS5716</name>
</gene>
<evidence type="ECO:0000256" key="1">
    <source>
        <dbReference type="ARBA" id="ARBA00012423"/>
    </source>
</evidence>
<feature type="chain" id="PRO_5031068949" description="Palmitoyl-protein thioesterase 1" evidence="8">
    <location>
        <begin position="18"/>
        <end position="352"/>
    </location>
</feature>
<dbReference type="InterPro" id="IPR029058">
    <property type="entry name" value="AB_hydrolase_fold"/>
</dbReference>
<dbReference type="EMBL" id="HBIN01007761">
    <property type="protein sequence ID" value="CAE0435436.1"/>
    <property type="molecule type" value="Transcribed_RNA"/>
</dbReference>
<dbReference type="GO" id="GO:0008474">
    <property type="term" value="F:palmitoyl-(protein) hydrolase activity"/>
    <property type="evidence" value="ECO:0007669"/>
    <property type="project" value="UniProtKB-EC"/>
</dbReference>
<sequence length="352" mass="39401">MRLLLLLVLEFVISALGFDLQSENLHELLAKSPLAQIMQPFEETTSVFDGQDVTGYSGLPVVIAHGMGDSCFNPGMAQITHLVGKRLGDGVYSVCVGDGDSQPEDTINGFLMNLNKEVEFFAKKVAADPGLSKGFNAMGLSQGNLVIRGYIEKFNEPPVKNFISMHGPLAGVASIPHCNPSSGLVRKLCQQVTELVAAAAYTTYVQDLVAQANYLRIPLEIKEYLKTPFLPDLNNEVENSINSNKYKSNFESLESLVLIKAKSDTMIYPKESEWFGFFEDGGYEKLLTFRETKWYKKNLFGLKTLDEKNKVHFETTEGDHLRFTLDDLYGVLDKYWKKQPTAELDEIEEVLK</sequence>
<reference evidence="9" key="1">
    <citation type="submission" date="2021-01" db="EMBL/GenBank/DDBJ databases">
        <authorList>
            <person name="Corre E."/>
            <person name="Pelletier E."/>
            <person name="Niang G."/>
            <person name="Scheremetjew M."/>
            <person name="Finn R."/>
            <person name="Kale V."/>
            <person name="Holt S."/>
            <person name="Cochrane G."/>
            <person name="Meng A."/>
            <person name="Brown T."/>
            <person name="Cohen L."/>
        </authorList>
    </citation>
    <scope>NUCLEOTIDE SEQUENCE</scope>
    <source>
        <strain evidence="9">GSBS06</strain>
    </source>
</reference>
<dbReference type="AlphaFoldDB" id="A0A7S3PH30"/>
<dbReference type="GO" id="GO:0005764">
    <property type="term" value="C:lysosome"/>
    <property type="evidence" value="ECO:0007669"/>
    <property type="project" value="TreeGrafter"/>
</dbReference>
<keyword evidence="3 8" id="KW-0732">Signal</keyword>
<evidence type="ECO:0000256" key="8">
    <source>
        <dbReference type="SAM" id="SignalP"/>
    </source>
</evidence>
<proteinExistence type="predicted"/>
<dbReference type="Gene3D" id="3.40.50.1820">
    <property type="entry name" value="alpha/beta hydrolase"/>
    <property type="match status" value="1"/>
</dbReference>
<keyword evidence="5" id="KW-1015">Disulfide bond</keyword>
<dbReference type="PANTHER" id="PTHR11247">
    <property type="entry name" value="PALMITOYL-PROTEIN THIOESTERASE/DOLICHYLDIPHOSPHATASE 1"/>
    <property type="match status" value="1"/>
</dbReference>
<evidence type="ECO:0000256" key="7">
    <source>
        <dbReference type="ARBA" id="ARBA00031934"/>
    </source>
</evidence>
<organism evidence="9">
    <name type="scientific">Aplanochytrium stocchinoi</name>
    <dbReference type="NCBI Taxonomy" id="215587"/>
    <lineage>
        <taxon>Eukaryota</taxon>
        <taxon>Sar</taxon>
        <taxon>Stramenopiles</taxon>
        <taxon>Bigyra</taxon>
        <taxon>Labyrinthulomycetes</taxon>
        <taxon>Thraustochytrida</taxon>
        <taxon>Thraustochytriidae</taxon>
        <taxon>Aplanochytrium</taxon>
    </lineage>
</organism>
<keyword evidence="6" id="KW-0325">Glycoprotein</keyword>
<evidence type="ECO:0000256" key="6">
    <source>
        <dbReference type="ARBA" id="ARBA00023180"/>
    </source>
</evidence>